<dbReference type="SUPFAM" id="SSF46689">
    <property type="entry name" value="Homeodomain-like"/>
    <property type="match status" value="1"/>
</dbReference>
<dbReference type="PRINTS" id="PR00455">
    <property type="entry name" value="HTHTETR"/>
</dbReference>
<comment type="caution">
    <text evidence="4">The sequence shown here is derived from an EMBL/GenBank/DDBJ whole genome shotgun (WGS) entry which is preliminary data.</text>
</comment>
<keyword evidence="5" id="KW-1185">Reference proteome</keyword>
<dbReference type="PROSITE" id="PS50977">
    <property type="entry name" value="HTH_TETR_2"/>
    <property type="match status" value="1"/>
</dbReference>
<proteinExistence type="predicted"/>
<dbReference type="EMBL" id="QPJT01000001">
    <property type="protein sequence ID" value="RCX21090.1"/>
    <property type="molecule type" value="Genomic_DNA"/>
</dbReference>
<gene>
    <name evidence="4" type="ORF">DFR58_101300</name>
</gene>
<dbReference type="Pfam" id="PF00440">
    <property type="entry name" value="TetR_N"/>
    <property type="match status" value="1"/>
</dbReference>
<accession>A0A369BHQ3</accession>
<evidence type="ECO:0000256" key="1">
    <source>
        <dbReference type="ARBA" id="ARBA00023125"/>
    </source>
</evidence>
<sequence length="195" mass="21921">MIKSQRQQQKENTKQLIVDVALNQFAKDGLTVARTSDIASSAGVSHGTVFAHFPTREILLNVVIEEFGMRITNRLHELVSENCGIKEVLEAHVKGISEYEGFYTRLISEGRLLNESSRNSLIMIQSAISFHISEIAEREIKAGKIRSMPVALLFNTWIGLVNHYLINSDLFAPQGSVMKKLGKQLVEHYIKLISK</sequence>
<dbReference type="PANTHER" id="PTHR43479">
    <property type="entry name" value="ACREF/ENVCD OPERON REPRESSOR-RELATED"/>
    <property type="match status" value="1"/>
</dbReference>
<dbReference type="InterPro" id="IPR009057">
    <property type="entry name" value="Homeodomain-like_sf"/>
</dbReference>
<dbReference type="GO" id="GO:0003677">
    <property type="term" value="F:DNA binding"/>
    <property type="evidence" value="ECO:0007669"/>
    <property type="project" value="UniProtKB-UniRule"/>
</dbReference>
<dbReference type="RefSeq" id="WP_114296026.1">
    <property type="nucleotide sequence ID" value="NZ_QPJT01000001.1"/>
</dbReference>
<dbReference type="Proteomes" id="UP000253034">
    <property type="component" value="Unassembled WGS sequence"/>
</dbReference>
<organism evidence="4 5">
    <name type="scientific">Anaerobacterium chartisolvens</name>
    <dbReference type="NCBI Taxonomy" id="1297424"/>
    <lineage>
        <taxon>Bacteria</taxon>
        <taxon>Bacillati</taxon>
        <taxon>Bacillota</taxon>
        <taxon>Clostridia</taxon>
        <taxon>Eubacteriales</taxon>
        <taxon>Oscillospiraceae</taxon>
        <taxon>Anaerobacterium</taxon>
    </lineage>
</organism>
<dbReference type="Gene3D" id="1.10.357.10">
    <property type="entry name" value="Tetracycline Repressor, domain 2"/>
    <property type="match status" value="1"/>
</dbReference>
<dbReference type="OrthoDB" id="9780824at2"/>
<dbReference type="PANTHER" id="PTHR43479:SF11">
    <property type="entry name" value="ACREF_ENVCD OPERON REPRESSOR-RELATED"/>
    <property type="match status" value="1"/>
</dbReference>
<name>A0A369BHQ3_9FIRM</name>
<feature type="domain" description="HTH tetR-type" evidence="3">
    <location>
        <begin position="11"/>
        <end position="71"/>
    </location>
</feature>
<keyword evidence="1 2" id="KW-0238">DNA-binding</keyword>
<dbReference type="InterPro" id="IPR001647">
    <property type="entry name" value="HTH_TetR"/>
</dbReference>
<protein>
    <submittedName>
        <fullName evidence="4">TetR family transcriptional regulator</fullName>
    </submittedName>
</protein>
<evidence type="ECO:0000313" key="4">
    <source>
        <dbReference type="EMBL" id="RCX21090.1"/>
    </source>
</evidence>
<dbReference type="AlphaFoldDB" id="A0A369BHQ3"/>
<evidence type="ECO:0000256" key="2">
    <source>
        <dbReference type="PROSITE-ProRule" id="PRU00335"/>
    </source>
</evidence>
<reference evidence="4 5" key="1">
    <citation type="submission" date="2018-07" db="EMBL/GenBank/DDBJ databases">
        <title>Genomic Encyclopedia of Type Strains, Phase IV (KMG-IV): sequencing the most valuable type-strain genomes for metagenomic binning, comparative biology and taxonomic classification.</title>
        <authorList>
            <person name="Goeker M."/>
        </authorList>
    </citation>
    <scope>NUCLEOTIDE SEQUENCE [LARGE SCALE GENOMIC DNA]</scope>
    <source>
        <strain evidence="4 5">DSM 27016</strain>
    </source>
</reference>
<feature type="DNA-binding region" description="H-T-H motif" evidence="2">
    <location>
        <begin position="34"/>
        <end position="53"/>
    </location>
</feature>
<evidence type="ECO:0000313" key="5">
    <source>
        <dbReference type="Proteomes" id="UP000253034"/>
    </source>
</evidence>
<dbReference type="InterPro" id="IPR050624">
    <property type="entry name" value="HTH-type_Tx_Regulator"/>
</dbReference>
<evidence type="ECO:0000259" key="3">
    <source>
        <dbReference type="PROSITE" id="PS50977"/>
    </source>
</evidence>